<dbReference type="CDD" id="cd06571">
    <property type="entry name" value="Bac_DnaA_C"/>
    <property type="match status" value="1"/>
</dbReference>
<organism evidence="2 3">
    <name type="scientific">Hoeflea algicola</name>
    <dbReference type="NCBI Taxonomy" id="2983763"/>
    <lineage>
        <taxon>Bacteria</taxon>
        <taxon>Pseudomonadati</taxon>
        <taxon>Pseudomonadota</taxon>
        <taxon>Alphaproteobacteria</taxon>
        <taxon>Hyphomicrobiales</taxon>
        <taxon>Rhizobiaceae</taxon>
        <taxon>Hoeflea</taxon>
    </lineage>
</organism>
<accession>A0ABT3Z3G4</accession>
<dbReference type="Gene3D" id="1.10.1750.10">
    <property type="match status" value="1"/>
</dbReference>
<dbReference type="Proteomes" id="UP001073227">
    <property type="component" value="Unassembled WGS sequence"/>
</dbReference>
<comment type="caution">
    <text evidence="2">The sequence shown here is derived from an EMBL/GenBank/DDBJ whole genome shotgun (WGS) entry which is preliminary data.</text>
</comment>
<dbReference type="SUPFAM" id="SSF48295">
    <property type="entry name" value="TrpR-like"/>
    <property type="match status" value="1"/>
</dbReference>
<protein>
    <submittedName>
        <fullName evidence="2">Transposase</fullName>
    </submittedName>
</protein>
<dbReference type="InterPro" id="IPR010921">
    <property type="entry name" value="Trp_repressor/repl_initiator"/>
</dbReference>
<dbReference type="InterPro" id="IPR013159">
    <property type="entry name" value="DnaA_C"/>
</dbReference>
<proteinExistence type="predicted"/>
<gene>
    <name evidence="2" type="ORF">OEG84_00870</name>
</gene>
<sequence length="151" mass="16826">MASLTNNAWASEMLGGIAAPVGLPVGKPAGGRPGLAPLRVNPVDLLRCRVIWRLVTELFVAACGYELPEAMARRRPRCHMRQIAMYLSHVVLSLSYQTIAAAFGRDRTTVMHSCAVIEDRRDDRGYDRFIERCERCIMAVFQPFGQPHAGR</sequence>
<keyword evidence="3" id="KW-1185">Reference proteome</keyword>
<reference evidence="2" key="1">
    <citation type="submission" date="2022-10" db="EMBL/GenBank/DDBJ databases">
        <title>Hoeflea sp. G2-23, isolated from marine algae.</title>
        <authorList>
            <person name="Kristyanto S."/>
            <person name="Kim J.M."/>
            <person name="Jeon C.O."/>
        </authorList>
    </citation>
    <scope>NUCLEOTIDE SEQUENCE</scope>
    <source>
        <strain evidence="2">G2-23</strain>
    </source>
</reference>
<dbReference type="RefSeq" id="WP_267651985.1">
    <property type="nucleotide sequence ID" value="NZ_JAOVZR010000001.1"/>
</dbReference>
<dbReference type="SMART" id="SM00760">
    <property type="entry name" value="Bac_DnaA_C"/>
    <property type="match status" value="1"/>
</dbReference>
<feature type="domain" description="Chromosomal replication initiator DnaA C-terminal" evidence="1">
    <location>
        <begin position="47"/>
        <end position="117"/>
    </location>
</feature>
<dbReference type="Pfam" id="PF08299">
    <property type="entry name" value="Bac_DnaA_C"/>
    <property type="match status" value="1"/>
</dbReference>
<evidence type="ECO:0000259" key="1">
    <source>
        <dbReference type="SMART" id="SM00760"/>
    </source>
</evidence>
<name>A0ABT3Z3G4_9HYPH</name>
<evidence type="ECO:0000313" key="3">
    <source>
        <dbReference type="Proteomes" id="UP001073227"/>
    </source>
</evidence>
<dbReference type="EMBL" id="JAOVZR010000001">
    <property type="protein sequence ID" value="MCY0146306.1"/>
    <property type="molecule type" value="Genomic_DNA"/>
</dbReference>
<evidence type="ECO:0000313" key="2">
    <source>
        <dbReference type="EMBL" id="MCY0146306.1"/>
    </source>
</evidence>